<name>A0ACB6R6E3_9PLEO</name>
<comment type="caution">
    <text evidence="1">The sequence shown here is derived from an EMBL/GenBank/DDBJ whole genome shotgun (WGS) entry which is preliminary data.</text>
</comment>
<keyword evidence="2" id="KW-1185">Reference proteome</keyword>
<gene>
    <name evidence="1" type="ORF">BDR25DRAFT_312054</name>
</gene>
<accession>A0ACB6R6E3</accession>
<evidence type="ECO:0000313" key="1">
    <source>
        <dbReference type="EMBL" id="KAF2473885.1"/>
    </source>
</evidence>
<sequence length="507" mass="57589">MPVTATGLFSIDIHPPAPTFIPHALGHSKYTKFLLTASRLNMCNYLTWKPPCGKAEHVLRMSWKCPDALASRPCPAPVYAIYDIDHCSYCPTGPRWCQQKAIHDDEGHGSLSLDYEPVFYLLRPDMYQYPFSEHNHGNFAPAQQSPITPLSPAHRNSWSIEIPRNPYMSTYWVRPGAPQHSSPPYDLQVGFNPPPGMYNHHYHHHRSPRAAPPTPSIDSANPGAPFELLPSHQNLSVLGYELSYGYLFRRSRPQRLSDNDLALVSDPDMNSDPRWGTLESITSTDVSQSLFAEPKSQIKSGSTTSLSLPPRDRMPCLRGGATNSGYADSGYSSDSRLRSDGGKPWHEPNPRHEPKPKHKSKPRHKFKTKSEDSNKQEPSKITAVSGQHVPIPSPLRPNVSDIPHLLDLKVWHDFQQHWQWLEHGPKTSPTRKRRNTENSSFKLPSWLRAMRILHTAAQYDRLNPLFLQEMQTLGRAALETWISWVCDSKFSKETIPHSMVQVHVRNW</sequence>
<reference evidence="1" key="1">
    <citation type="journal article" date="2020" name="Stud. Mycol.">
        <title>101 Dothideomycetes genomes: a test case for predicting lifestyles and emergence of pathogens.</title>
        <authorList>
            <person name="Haridas S."/>
            <person name="Albert R."/>
            <person name="Binder M."/>
            <person name="Bloem J."/>
            <person name="Labutti K."/>
            <person name="Salamov A."/>
            <person name="Andreopoulos B."/>
            <person name="Baker S."/>
            <person name="Barry K."/>
            <person name="Bills G."/>
            <person name="Bluhm B."/>
            <person name="Cannon C."/>
            <person name="Castanera R."/>
            <person name="Culley D."/>
            <person name="Daum C."/>
            <person name="Ezra D."/>
            <person name="Gonzalez J."/>
            <person name="Henrissat B."/>
            <person name="Kuo A."/>
            <person name="Liang C."/>
            <person name="Lipzen A."/>
            <person name="Lutzoni F."/>
            <person name="Magnuson J."/>
            <person name="Mondo S."/>
            <person name="Nolan M."/>
            <person name="Ohm R."/>
            <person name="Pangilinan J."/>
            <person name="Park H.-J."/>
            <person name="Ramirez L."/>
            <person name="Alfaro M."/>
            <person name="Sun H."/>
            <person name="Tritt A."/>
            <person name="Yoshinaga Y."/>
            <person name="Zwiers L.-H."/>
            <person name="Turgeon B."/>
            <person name="Goodwin S."/>
            <person name="Spatafora J."/>
            <person name="Crous P."/>
            <person name="Grigoriev I."/>
        </authorList>
    </citation>
    <scope>NUCLEOTIDE SEQUENCE</scope>
    <source>
        <strain evidence="1">ATCC 200398</strain>
    </source>
</reference>
<protein>
    <submittedName>
        <fullName evidence="1">Uncharacterized protein</fullName>
    </submittedName>
</protein>
<dbReference type="EMBL" id="MU003499">
    <property type="protein sequence ID" value="KAF2473885.1"/>
    <property type="molecule type" value="Genomic_DNA"/>
</dbReference>
<evidence type="ECO:0000313" key="2">
    <source>
        <dbReference type="Proteomes" id="UP000799755"/>
    </source>
</evidence>
<proteinExistence type="predicted"/>
<dbReference type="Proteomes" id="UP000799755">
    <property type="component" value="Unassembled WGS sequence"/>
</dbReference>
<organism evidence="1 2">
    <name type="scientific">Lindgomyces ingoldianus</name>
    <dbReference type="NCBI Taxonomy" id="673940"/>
    <lineage>
        <taxon>Eukaryota</taxon>
        <taxon>Fungi</taxon>
        <taxon>Dikarya</taxon>
        <taxon>Ascomycota</taxon>
        <taxon>Pezizomycotina</taxon>
        <taxon>Dothideomycetes</taxon>
        <taxon>Pleosporomycetidae</taxon>
        <taxon>Pleosporales</taxon>
        <taxon>Lindgomycetaceae</taxon>
        <taxon>Lindgomyces</taxon>
    </lineage>
</organism>